<dbReference type="SUPFAM" id="SSF101941">
    <property type="entry name" value="NAC domain"/>
    <property type="match status" value="1"/>
</dbReference>
<feature type="compositionally biased region" description="Basic and acidic residues" evidence="6">
    <location>
        <begin position="311"/>
        <end position="330"/>
    </location>
</feature>
<dbReference type="EMBL" id="CM008053">
    <property type="protein sequence ID" value="PVH33550.1"/>
    <property type="molecule type" value="Genomic_DNA"/>
</dbReference>
<dbReference type="GO" id="GO:0003677">
    <property type="term" value="F:DNA binding"/>
    <property type="evidence" value="ECO:0007669"/>
    <property type="project" value="UniProtKB-KW"/>
</dbReference>
<gene>
    <name evidence="8" type="ORF">PAHAL_8G021700</name>
</gene>
<reference evidence="8" key="1">
    <citation type="submission" date="2018-04" db="EMBL/GenBank/DDBJ databases">
        <title>WGS assembly of Panicum hallii.</title>
        <authorList>
            <person name="Lovell J."/>
            <person name="Jenkins J."/>
            <person name="Lowry D."/>
            <person name="Mamidi S."/>
            <person name="Sreedasyam A."/>
            <person name="Weng X."/>
            <person name="Barry K."/>
            <person name="Bonette J."/>
            <person name="Campitelli B."/>
            <person name="Daum C."/>
            <person name="Gordon S."/>
            <person name="Gould B."/>
            <person name="Lipzen A."/>
            <person name="Macqueen A."/>
            <person name="Palacio-Mejia J."/>
            <person name="Plott C."/>
            <person name="Shakirov E."/>
            <person name="Shu S."/>
            <person name="Yoshinaga Y."/>
            <person name="Zane M."/>
            <person name="Rokhsar D."/>
            <person name="Grimwood J."/>
            <person name="Schmutz J."/>
            <person name="Juenger T."/>
        </authorList>
    </citation>
    <scope>NUCLEOTIDE SEQUENCE [LARGE SCALE GENOMIC DNA]</scope>
    <source>
        <strain evidence="8">FIL2</strain>
    </source>
</reference>
<accession>A0A2T8I792</accession>
<feature type="compositionally biased region" description="Low complexity" evidence="6">
    <location>
        <begin position="233"/>
        <end position="262"/>
    </location>
</feature>
<dbReference type="GO" id="GO:0006355">
    <property type="term" value="P:regulation of DNA-templated transcription"/>
    <property type="evidence" value="ECO:0007669"/>
    <property type="project" value="InterPro"/>
</dbReference>
<feature type="compositionally biased region" description="Pro residues" evidence="6">
    <location>
        <begin position="263"/>
        <end position="282"/>
    </location>
</feature>
<protein>
    <recommendedName>
        <fullName evidence="7">NAC domain-containing protein</fullName>
    </recommendedName>
</protein>
<comment type="subcellular location">
    <subcellularLocation>
        <location evidence="1">Nucleus</location>
    </subcellularLocation>
</comment>
<evidence type="ECO:0000256" key="6">
    <source>
        <dbReference type="SAM" id="MobiDB-lite"/>
    </source>
</evidence>
<dbReference type="PANTHER" id="PTHR31989">
    <property type="entry name" value="NAC DOMAIN-CONTAINING PROTEIN 82-RELATED"/>
    <property type="match status" value="1"/>
</dbReference>
<evidence type="ECO:0000256" key="1">
    <source>
        <dbReference type="ARBA" id="ARBA00004123"/>
    </source>
</evidence>
<evidence type="ECO:0000256" key="2">
    <source>
        <dbReference type="ARBA" id="ARBA00023015"/>
    </source>
</evidence>
<keyword evidence="2" id="KW-0805">Transcription regulation</keyword>
<feature type="domain" description="NAC" evidence="7">
    <location>
        <begin position="10"/>
        <end position="150"/>
    </location>
</feature>
<organism evidence="8">
    <name type="scientific">Panicum hallii</name>
    <dbReference type="NCBI Taxonomy" id="206008"/>
    <lineage>
        <taxon>Eukaryota</taxon>
        <taxon>Viridiplantae</taxon>
        <taxon>Streptophyta</taxon>
        <taxon>Embryophyta</taxon>
        <taxon>Tracheophyta</taxon>
        <taxon>Spermatophyta</taxon>
        <taxon>Magnoliopsida</taxon>
        <taxon>Liliopsida</taxon>
        <taxon>Poales</taxon>
        <taxon>Poaceae</taxon>
        <taxon>PACMAD clade</taxon>
        <taxon>Panicoideae</taxon>
        <taxon>Panicodae</taxon>
        <taxon>Paniceae</taxon>
        <taxon>Panicinae</taxon>
        <taxon>Panicum</taxon>
        <taxon>Panicum sect. Panicum</taxon>
    </lineage>
</organism>
<sequence length="409" mass="44050">MAALLGPEIFSRGFRFNPTPLELATYYLPRLVAGAPLQEAVRPVIHQADVYACEPADLARQFRPMPRTGHRFFFTSCKKGVRYACPGFWSLQRMTVIQDGTGAKVGEIKKLRYKKRGVFTDWLMDEFSTCCSEDAVVGDRQYVFCNIYVSPRAAPHSAARQESAAFIEPPAPAPVVIAQAAPPKRPAPQAAEPPCPKRTRGAVVAPTPPVVQPAAGCAASFAPPRPRVPNRGVAPPSTPSVTGSSPASAQPLAPAPTRLATPVPAPPRPLGQPKQQMPPPTLPVVRACHMPVQEVPAHHYRPQPSAQTKKMTRDPFEAAELRDKAEEERVVAASDLPSEESPAADQDDDWDELVESTEDIVPTAEAEEEAAANSEGSTMAEDAPDPASKESLDTICKVDQFACLMEAIG</sequence>
<dbReference type="Pfam" id="PF02365">
    <property type="entry name" value="NAM"/>
    <property type="match status" value="1"/>
</dbReference>
<evidence type="ECO:0000256" key="3">
    <source>
        <dbReference type="ARBA" id="ARBA00023125"/>
    </source>
</evidence>
<dbReference type="InterPro" id="IPR036093">
    <property type="entry name" value="NAC_dom_sf"/>
</dbReference>
<dbReference type="InterPro" id="IPR003441">
    <property type="entry name" value="NAC-dom"/>
</dbReference>
<keyword evidence="3" id="KW-0238">DNA-binding</keyword>
<evidence type="ECO:0000256" key="4">
    <source>
        <dbReference type="ARBA" id="ARBA00023163"/>
    </source>
</evidence>
<keyword evidence="4" id="KW-0804">Transcription</keyword>
<proteinExistence type="predicted"/>
<feature type="compositionally biased region" description="Acidic residues" evidence="6">
    <location>
        <begin position="345"/>
        <end position="358"/>
    </location>
</feature>
<dbReference type="PROSITE" id="PS51005">
    <property type="entry name" value="NAC"/>
    <property type="match status" value="1"/>
</dbReference>
<evidence type="ECO:0000313" key="8">
    <source>
        <dbReference type="EMBL" id="PVH33550.1"/>
    </source>
</evidence>
<name>A0A2T8I792_9POAL</name>
<dbReference type="AlphaFoldDB" id="A0A2T8I792"/>
<feature type="region of interest" description="Disordered" evidence="6">
    <location>
        <begin position="221"/>
        <end position="283"/>
    </location>
</feature>
<dbReference type="Gene3D" id="2.170.150.80">
    <property type="entry name" value="NAC domain"/>
    <property type="match status" value="1"/>
</dbReference>
<dbReference type="GO" id="GO:0005634">
    <property type="term" value="C:nucleus"/>
    <property type="evidence" value="ECO:0007669"/>
    <property type="project" value="UniProtKB-SubCell"/>
</dbReference>
<dbReference type="Proteomes" id="UP000243499">
    <property type="component" value="Chromosome 8"/>
</dbReference>
<feature type="region of interest" description="Disordered" evidence="6">
    <location>
        <begin position="298"/>
        <end position="391"/>
    </location>
</feature>
<keyword evidence="5" id="KW-0539">Nucleus</keyword>
<feature type="region of interest" description="Disordered" evidence="6">
    <location>
        <begin position="181"/>
        <end position="204"/>
    </location>
</feature>
<dbReference type="Gramene" id="PVH33550">
    <property type="protein sequence ID" value="PVH33550"/>
    <property type="gene ID" value="PAHAL_8G021700"/>
</dbReference>
<evidence type="ECO:0000259" key="7">
    <source>
        <dbReference type="PROSITE" id="PS51005"/>
    </source>
</evidence>
<evidence type="ECO:0000256" key="5">
    <source>
        <dbReference type="ARBA" id="ARBA00023242"/>
    </source>
</evidence>
<feature type="compositionally biased region" description="Pro residues" evidence="6">
    <location>
        <begin position="183"/>
        <end position="196"/>
    </location>
</feature>